<organism evidence="3 4">
    <name type="scientific">Cohnella zeiphila</name>
    <dbReference type="NCBI Taxonomy" id="2761120"/>
    <lineage>
        <taxon>Bacteria</taxon>
        <taxon>Bacillati</taxon>
        <taxon>Bacillota</taxon>
        <taxon>Bacilli</taxon>
        <taxon>Bacillales</taxon>
        <taxon>Paenibacillaceae</taxon>
        <taxon>Cohnella</taxon>
    </lineage>
</organism>
<keyword evidence="1" id="KW-0175">Coiled coil</keyword>
<evidence type="ECO:0000256" key="2">
    <source>
        <dbReference type="SAM" id="SignalP"/>
    </source>
</evidence>
<evidence type="ECO:0000313" key="4">
    <source>
        <dbReference type="Proteomes" id="UP000564644"/>
    </source>
</evidence>
<keyword evidence="2" id="KW-0732">Signal</keyword>
<feature type="coiled-coil region" evidence="1">
    <location>
        <begin position="138"/>
        <end position="189"/>
    </location>
</feature>
<evidence type="ECO:0008006" key="5">
    <source>
        <dbReference type="Google" id="ProtNLM"/>
    </source>
</evidence>
<keyword evidence="4" id="KW-1185">Reference proteome</keyword>
<protein>
    <recommendedName>
        <fullName evidence="5">SbsC C-terminal domain-containing protein</fullName>
    </recommendedName>
</protein>
<evidence type="ECO:0000256" key="1">
    <source>
        <dbReference type="SAM" id="Coils"/>
    </source>
</evidence>
<dbReference type="RefSeq" id="WP_185127342.1">
    <property type="nucleotide sequence ID" value="NZ_JACJVO010000002.1"/>
</dbReference>
<name>A0A7X0SGR9_9BACL</name>
<gene>
    <name evidence="3" type="ORF">H7C18_02025</name>
</gene>
<dbReference type="Gene3D" id="6.10.250.3150">
    <property type="match status" value="1"/>
</dbReference>
<reference evidence="3 4" key="1">
    <citation type="submission" date="2020-08" db="EMBL/GenBank/DDBJ databases">
        <title>Cohnella phylogeny.</title>
        <authorList>
            <person name="Dunlap C."/>
        </authorList>
    </citation>
    <scope>NUCLEOTIDE SEQUENCE [LARGE SCALE GENOMIC DNA]</scope>
    <source>
        <strain evidence="3 4">CBP 2801</strain>
    </source>
</reference>
<comment type="caution">
    <text evidence="3">The sequence shown here is derived from an EMBL/GenBank/DDBJ whole genome shotgun (WGS) entry which is preliminary data.</text>
</comment>
<dbReference type="AlphaFoldDB" id="A0A7X0SGR9"/>
<dbReference type="EMBL" id="JACJVO010000002">
    <property type="protein sequence ID" value="MBB6729672.1"/>
    <property type="molecule type" value="Genomic_DNA"/>
</dbReference>
<feature type="signal peptide" evidence="2">
    <location>
        <begin position="1"/>
        <end position="23"/>
    </location>
</feature>
<proteinExistence type="predicted"/>
<feature type="chain" id="PRO_5031034193" description="SbsC C-terminal domain-containing protein" evidence="2">
    <location>
        <begin position="24"/>
        <end position="365"/>
    </location>
</feature>
<sequence length="365" mass="41698">MKRRWAGCCAAVMLLLAMNRAGALLPPTYAEEAEPMTDETRQLLEKGLSLVEIDREIDRISGLRDTAGKQIKETSNRLSQQEIAIAAKRERAGRVLRSYYMGQKDAMWASLLSSRSLPDLLRTWEQMDLIFTADRRSMNEYETDYKKLKAGYDTLQKNERDLAGIESQLKAQRDRIVALQKEVEQALSASDDADHLRQMMDEMQTYWQNVGLYVVRDHFDALAKAMNKLPEWIQQNPDMLKTSGLKTTLTITDDQLNEFLRGQDDRLKQFTISFHPGKLSLEGSDGGIQVGIEGHYTVEEKPENAILFHIDKLVFNGLELPDTTRADLERQFDLGFYPQQLIKFVKADSVSLEDGRLTVVLRFGK</sequence>
<dbReference type="Proteomes" id="UP000564644">
    <property type="component" value="Unassembled WGS sequence"/>
</dbReference>
<accession>A0A7X0SGR9</accession>
<evidence type="ECO:0000313" key="3">
    <source>
        <dbReference type="EMBL" id="MBB6729672.1"/>
    </source>
</evidence>